<comment type="similarity">
    <text evidence="2 7">Belongs to the PhoU family.</text>
</comment>
<evidence type="ECO:0000256" key="5">
    <source>
        <dbReference type="ARBA" id="ARBA00022490"/>
    </source>
</evidence>
<keyword evidence="4 7" id="KW-0813">Transport</keyword>
<dbReference type="GO" id="GO:0045936">
    <property type="term" value="P:negative regulation of phosphate metabolic process"/>
    <property type="evidence" value="ECO:0007669"/>
    <property type="project" value="InterPro"/>
</dbReference>
<dbReference type="InterPro" id="IPR026022">
    <property type="entry name" value="PhoU_dom"/>
</dbReference>
<comment type="subunit">
    <text evidence="3 7">Homodimer.</text>
</comment>
<keyword evidence="5 7" id="KW-0963">Cytoplasm</keyword>
<dbReference type="GO" id="GO:0005737">
    <property type="term" value="C:cytoplasm"/>
    <property type="evidence" value="ECO:0007669"/>
    <property type="project" value="UniProtKB-SubCell"/>
</dbReference>
<evidence type="ECO:0000256" key="1">
    <source>
        <dbReference type="ARBA" id="ARBA00004496"/>
    </source>
</evidence>
<protein>
    <recommendedName>
        <fullName evidence="7">Phosphate-specific transport system accessory protein PhoU</fullName>
    </recommendedName>
</protein>
<dbReference type="PANTHER" id="PTHR42930:SF3">
    <property type="entry name" value="PHOSPHATE-SPECIFIC TRANSPORT SYSTEM ACCESSORY PROTEIN PHOU"/>
    <property type="match status" value="1"/>
</dbReference>
<dbReference type="InterPro" id="IPR028366">
    <property type="entry name" value="PhoU"/>
</dbReference>
<evidence type="ECO:0000256" key="6">
    <source>
        <dbReference type="ARBA" id="ARBA00022592"/>
    </source>
</evidence>
<comment type="function">
    <text evidence="7">Plays a role in the regulation of phosphate uptake.</text>
</comment>
<evidence type="ECO:0000256" key="3">
    <source>
        <dbReference type="ARBA" id="ARBA00011738"/>
    </source>
</evidence>
<comment type="caution">
    <text evidence="9">The sequence shown here is derived from an EMBL/GenBank/DDBJ whole genome shotgun (WGS) entry which is preliminary data.</text>
</comment>
<keyword evidence="6 7" id="KW-0592">Phosphate transport</keyword>
<dbReference type="AlphaFoldDB" id="A0A7Z0DA75"/>
<name>A0A7Z0DA75_9ACTN</name>
<feature type="domain" description="PhoU" evidence="8">
    <location>
        <begin position="17"/>
        <end position="103"/>
    </location>
</feature>
<dbReference type="SUPFAM" id="SSF109755">
    <property type="entry name" value="PhoU-like"/>
    <property type="match status" value="1"/>
</dbReference>
<dbReference type="Proteomes" id="UP000527616">
    <property type="component" value="Unassembled WGS sequence"/>
</dbReference>
<dbReference type="Gene3D" id="1.20.58.220">
    <property type="entry name" value="Phosphate transport system protein phou homolog 2, domain 2"/>
    <property type="match status" value="1"/>
</dbReference>
<dbReference type="PIRSF" id="PIRSF003107">
    <property type="entry name" value="PhoU"/>
    <property type="match status" value="1"/>
</dbReference>
<organism evidence="9 10">
    <name type="scientific">Naumannella cuiyingiana</name>
    <dbReference type="NCBI Taxonomy" id="1347891"/>
    <lineage>
        <taxon>Bacteria</taxon>
        <taxon>Bacillati</taxon>
        <taxon>Actinomycetota</taxon>
        <taxon>Actinomycetes</taxon>
        <taxon>Propionibacteriales</taxon>
        <taxon>Propionibacteriaceae</taxon>
        <taxon>Naumannella</taxon>
    </lineage>
</organism>
<dbReference type="FunFam" id="1.20.58.220:FF:000004">
    <property type="entry name" value="Phosphate-specific transport system accessory protein PhoU"/>
    <property type="match status" value="1"/>
</dbReference>
<sequence length="219" mass="24532">MRDTYREQLDAVVNDLVKLSQMVSTATRNSSRALLQADIQLAEQVISDDAQIDNLAADLEQRCFALLALQAPVAGELRTVVVALRLLADLTRMGDLAAHVAKIARLRYPEHAVPADLEPNFSRMADVAIKMIHEASDALRNRDTEEARRMAARDEEMDDLRSSQFRLMLADNWEHGVEAAVDVALLGRYFERIADHAVTMGREVIYIVDGELSSEEIWS</sequence>
<gene>
    <name evidence="9" type="ORF">GGQ54_002140</name>
</gene>
<evidence type="ECO:0000256" key="4">
    <source>
        <dbReference type="ARBA" id="ARBA00022448"/>
    </source>
</evidence>
<dbReference type="PANTHER" id="PTHR42930">
    <property type="entry name" value="PHOSPHATE-SPECIFIC TRANSPORT SYSTEM ACCESSORY PROTEIN PHOU"/>
    <property type="match status" value="1"/>
</dbReference>
<proteinExistence type="inferred from homology"/>
<dbReference type="GO" id="GO:0030643">
    <property type="term" value="P:intracellular phosphate ion homeostasis"/>
    <property type="evidence" value="ECO:0007669"/>
    <property type="project" value="InterPro"/>
</dbReference>
<dbReference type="GO" id="GO:0006817">
    <property type="term" value="P:phosphate ion transport"/>
    <property type="evidence" value="ECO:0007669"/>
    <property type="project" value="UniProtKB-KW"/>
</dbReference>
<evidence type="ECO:0000313" key="10">
    <source>
        <dbReference type="Proteomes" id="UP000527616"/>
    </source>
</evidence>
<evidence type="ECO:0000256" key="2">
    <source>
        <dbReference type="ARBA" id="ARBA00008107"/>
    </source>
</evidence>
<feature type="domain" description="PhoU" evidence="8">
    <location>
        <begin position="122"/>
        <end position="203"/>
    </location>
</feature>
<dbReference type="InterPro" id="IPR038078">
    <property type="entry name" value="PhoU-like_sf"/>
</dbReference>
<dbReference type="Pfam" id="PF01895">
    <property type="entry name" value="PhoU"/>
    <property type="match status" value="2"/>
</dbReference>
<evidence type="ECO:0000259" key="8">
    <source>
        <dbReference type="Pfam" id="PF01895"/>
    </source>
</evidence>
<dbReference type="RefSeq" id="WP_179445387.1">
    <property type="nucleotide sequence ID" value="NZ_JACBZS010000001.1"/>
</dbReference>
<keyword evidence="10" id="KW-1185">Reference proteome</keyword>
<comment type="subcellular location">
    <subcellularLocation>
        <location evidence="1 7">Cytoplasm</location>
    </subcellularLocation>
</comment>
<accession>A0A7Z0DA75</accession>
<evidence type="ECO:0000256" key="7">
    <source>
        <dbReference type="PIRNR" id="PIRNR003107"/>
    </source>
</evidence>
<dbReference type="EMBL" id="JACBZS010000001">
    <property type="protein sequence ID" value="NYI71580.1"/>
    <property type="molecule type" value="Genomic_DNA"/>
</dbReference>
<dbReference type="NCBIfam" id="TIGR02135">
    <property type="entry name" value="phoU_full"/>
    <property type="match status" value="1"/>
</dbReference>
<reference evidence="9 10" key="1">
    <citation type="submission" date="2020-07" db="EMBL/GenBank/DDBJ databases">
        <title>Sequencing the genomes of 1000 actinobacteria strains.</title>
        <authorList>
            <person name="Klenk H.-P."/>
        </authorList>
    </citation>
    <scope>NUCLEOTIDE SEQUENCE [LARGE SCALE GENOMIC DNA]</scope>
    <source>
        <strain evidence="9 10">DSM 103164</strain>
    </source>
</reference>
<evidence type="ECO:0000313" key="9">
    <source>
        <dbReference type="EMBL" id="NYI71580.1"/>
    </source>
</evidence>